<keyword evidence="8 9" id="KW-0457">Lysine biosynthesis</keyword>
<keyword evidence="4 9" id="KW-0521">NADP</keyword>
<name>A0A1M6CBX0_9FIRM</name>
<sequence>MIRVIIHGCNGRMGRVVSGILSESNDMEAVAGIDVTGVQRDTYPVYSDIFECDVEADVIIDFASVAAVDRLLAYGVEKNLAIVLCTTGLSEDQNNRVKEASGKIPLLKSANMSLGINTVVKLLQQAAPVLADAGFDIEIVEKHHNQKKDAPSGTALLLADAINETMNDKYEYVYDRSKVNEKRGKNELGISAVRGGSIVGEHEVIFAGLDEVIEIKHTAFSRSIFANGAIQAAKFLAGRSAGVYSMADAINSDRKI</sequence>
<feature type="binding site" evidence="9">
    <location>
        <begin position="85"/>
        <end position="87"/>
    </location>
    <ligand>
        <name>NAD(+)</name>
        <dbReference type="ChEBI" id="CHEBI:57540"/>
    </ligand>
</feature>
<keyword evidence="5 9" id="KW-0220">Diaminopimelate biosynthesis</keyword>
<dbReference type="Pfam" id="PF05173">
    <property type="entry name" value="DapB_C"/>
    <property type="match status" value="1"/>
</dbReference>
<dbReference type="Gene3D" id="3.40.50.720">
    <property type="entry name" value="NAD(P)-binding Rossmann-like Domain"/>
    <property type="match status" value="1"/>
</dbReference>
<evidence type="ECO:0000256" key="3">
    <source>
        <dbReference type="ARBA" id="ARBA00022605"/>
    </source>
</evidence>
<comment type="catalytic activity">
    <reaction evidence="9">
        <text>(S)-2,3,4,5-tetrahydrodipicolinate + NAD(+) + H2O = (2S,4S)-4-hydroxy-2,3,4,5-tetrahydrodipicolinate + NADH + H(+)</text>
        <dbReference type="Rhea" id="RHEA:35323"/>
        <dbReference type="ChEBI" id="CHEBI:15377"/>
        <dbReference type="ChEBI" id="CHEBI:15378"/>
        <dbReference type="ChEBI" id="CHEBI:16845"/>
        <dbReference type="ChEBI" id="CHEBI:57540"/>
        <dbReference type="ChEBI" id="CHEBI:57945"/>
        <dbReference type="ChEBI" id="CHEBI:67139"/>
        <dbReference type="EC" id="1.17.1.8"/>
    </reaction>
</comment>
<keyword evidence="3 9" id="KW-0028">Amino-acid biosynthesis</keyword>
<keyword evidence="2 9" id="KW-0963">Cytoplasm</keyword>
<reference evidence="13 14" key="1">
    <citation type="submission" date="2016-11" db="EMBL/GenBank/DDBJ databases">
        <authorList>
            <person name="Jaros S."/>
            <person name="Januszkiewicz K."/>
            <person name="Wedrychowicz H."/>
        </authorList>
    </citation>
    <scope>NUCLEOTIDE SEQUENCE [LARGE SCALE GENOMIC DNA]</scope>
    <source>
        <strain evidence="13 14">DSM 15970</strain>
    </source>
</reference>
<dbReference type="Proteomes" id="UP000184342">
    <property type="component" value="Unassembled WGS sequence"/>
</dbReference>
<dbReference type="GO" id="GO:0005829">
    <property type="term" value="C:cytosol"/>
    <property type="evidence" value="ECO:0007669"/>
    <property type="project" value="TreeGrafter"/>
</dbReference>
<evidence type="ECO:0000256" key="1">
    <source>
        <dbReference type="ARBA" id="ARBA00006642"/>
    </source>
</evidence>
<dbReference type="OrthoDB" id="9790352at2"/>
<dbReference type="SUPFAM" id="SSF55347">
    <property type="entry name" value="Glyceraldehyde-3-phosphate dehydrogenase-like, C-terminal domain"/>
    <property type="match status" value="1"/>
</dbReference>
<dbReference type="FunFam" id="3.30.360.10:FF:000009">
    <property type="entry name" value="4-hydroxy-tetrahydrodipicolinate reductase"/>
    <property type="match status" value="1"/>
</dbReference>
<proteinExistence type="inferred from homology"/>
<dbReference type="InterPro" id="IPR036291">
    <property type="entry name" value="NAD(P)-bd_dom_sf"/>
</dbReference>
<evidence type="ECO:0000259" key="12">
    <source>
        <dbReference type="Pfam" id="PF05173"/>
    </source>
</evidence>
<protein>
    <recommendedName>
        <fullName evidence="9 10">4-hydroxy-tetrahydrodipicolinate reductase</fullName>
        <shortName evidence="9">HTPA reductase</shortName>
        <ecNumber evidence="9 10">1.17.1.8</ecNumber>
    </recommendedName>
</protein>
<dbReference type="InterPro" id="IPR022664">
    <property type="entry name" value="DapB_N_CS"/>
</dbReference>
<dbReference type="Gene3D" id="3.30.360.10">
    <property type="entry name" value="Dihydrodipicolinate Reductase, domain 2"/>
    <property type="match status" value="1"/>
</dbReference>
<keyword evidence="6 9" id="KW-0560">Oxidoreductase</keyword>
<dbReference type="GO" id="GO:0016726">
    <property type="term" value="F:oxidoreductase activity, acting on CH or CH2 groups, NAD or NADP as acceptor"/>
    <property type="evidence" value="ECO:0007669"/>
    <property type="project" value="UniProtKB-UniRule"/>
</dbReference>
<keyword evidence="7 9" id="KW-0520">NAD</keyword>
<feature type="binding site" evidence="9">
    <location>
        <position position="40"/>
    </location>
    <ligand>
        <name>NADP(+)</name>
        <dbReference type="ChEBI" id="CHEBI:58349"/>
    </ligand>
</feature>
<comment type="subunit">
    <text evidence="9">Homotetramer.</text>
</comment>
<evidence type="ECO:0000256" key="7">
    <source>
        <dbReference type="ARBA" id="ARBA00023027"/>
    </source>
</evidence>
<dbReference type="InterPro" id="IPR022663">
    <property type="entry name" value="DapB_C"/>
</dbReference>
<dbReference type="GO" id="GO:0051287">
    <property type="term" value="F:NAD binding"/>
    <property type="evidence" value="ECO:0007669"/>
    <property type="project" value="UniProtKB-UniRule"/>
</dbReference>
<dbReference type="PANTHER" id="PTHR20836">
    <property type="entry name" value="DIHYDRODIPICOLINATE REDUCTASE"/>
    <property type="match status" value="1"/>
</dbReference>
<comment type="function">
    <text evidence="9">Catalyzes the conversion of 4-hydroxy-tetrahydrodipicolinate (HTPA) to tetrahydrodipicolinate.</text>
</comment>
<dbReference type="UniPathway" id="UPA00034">
    <property type="reaction ID" value="UER00018"/>
</dbReference>
<feature type="binding site" evidence="9">
    <location>
        <begin position="8"/>
        <end position="13"/>
    </location>
    <ligand>
        <name>NAD(+)</name>
        <dbReference type="ChEBI" id="CHEBI:57540"/>
    </ligand>
</feature>
<evidence type="ECO:0000256" key="10">
    <source>
        <dbReference type="NCBIfam" id="TIGR00036"/>
    </source>
</evidence>
<dbReference type="PIRSF" id="PIRSF000161">
    <property type="entry name" value="DHPR"/>
    <property type="match status" value="1"/>
</dbReference>
<dbReference type="EMBL" id="FQYT01000004">
    <property type="protein sequence ID" value="SHI58311.1"/>
    <property type="molecule type" value="Genomic_DNA"/>
</dbReference>
<dbReference type="HAMAP" id="MF_00102">
    <property type="entry name" value="DapB"/>
    <property type="match status" value="1"/>
</dbReference>
<dbReference type="InterPro" id="IPR023940">
    <property type="entry name" value="DHDPR_bac"/>
</dbReference>
<comment type="pathway">
    <text evidence="9">Amino-acid biosynthesis; L-lysine biosynthesis via DAP pathway; (S)-tetrahydrodipicolinate from L-aspartate: step 4/4.</text>
</comment>
<feature type="domain" description="Dihydrodipicolinate reductase N-terminal" evidence="11">
    <location>
        <begin position="2"/>
        <end position="112"/>
    </location>
</feature>
<dbReference type="InterPro" id="IPR000846">
    <property type="entry name" value="DapB_N"/>
</dbReference>
<dbReference type="Pfam" id="PF01113">
    <property type="entry name" value="DapB_N"/>
    <property type="match status" value="1"/>
</dbReference>
<dbReference type="NCBIfam" id="TIGR00036">
    <property type="entry name" value="dapB"/>
    <property type="match status" value="1"/>
</dbReference>
<evidence type="ECO:0000256" key="9">
    <source>
        <dbReference type="HAMAP-Rule" id="MF_00102"/>
    </source>
</evidence>
<dbReference type="SUPFAM" id="SSF51735">
    <property type="entry name" value="NAD(P)-binding Rossmann-fold domains"/>
    <property type="match status" value="1"/>
</dbReference>
<dbReference type="GO" id="GO:0050661">
    <property type="term" value="F:NADP binding"/>
    <property type="evidence" value="ECO:0007669"/>
    <property type="project" value="UniProtKB-UniRule"/>
</dbReference>
<comment type="similarity">
    <text evidence="1 9">Belongs to the DapB family.</text>
</comment>
<dbReference type="GO" id="GO:0008839">
    <property type="term" value="F:4-hydroxy-tetrahydrodipicolinate reductase"/>
    <property type="evidence" value="ECO:0007669"/>
    <property type="project" value="UniProtKB-UniRule"/>
</dbReference>
<dbReference type="GO" id="GO:0009089">
    <property type="term" value="P:lysine biosynthetic process via diaminopimelate"/>
    <property type="evidence" value="ECO:0007669"/>
    <property type="project" value="UniProtKB-UniRule"/>
</dbReference>
<comment type="catalytic activity">
    <reaction evidence="9">
        <text>(S)-2,3,4,5-tetrahydrodipicolinate + NADP(+) + H2O = (2S,4S)-4-hydroxy-2,3,4,5-tetrahydrodipicolinate + NADPH + H(+)</text>
        <dbReference type="Rhea" id="RHEA:35331"/>
        <dbReference type="ChEBI" id="CHEBI:15377"/>
        <dbReference type="ChEBI" id="CHEBI:15378"/>
        <dbReference type="ChEBI" id="CHEBI:16845"/>
        <dbReference type="ChEBI" id="CHEBI:57783"/>
        <dbReference type="ChEBI" id="CHEBI:58349"/>
        <dbReference type="ChEBI" id="CHEBI:67139"/>
        <dbReference type="EC" id="1.17.1.8"/>
    </reaction>
</comment>
<evidence type="ECO:0000256" key="5">
    <source>
        <dbReference type="ARBA" id="ARBA00022915"/>
    </source>
</evidence>
<evidence type="ECO:0000259" key="11">
    <source>
        <dbReference type="Pfam" id="PF01113"/>
    </source>
</evidence>
<dbReference type="GO" id="GO:0019877">
    <property type="term" value="P:diaminopimelate biosynthetic process"/>
    <property type="evidence" value="ECO:0007669"/>
    <property type="project" value="UniProtKB-UniRule"/>
</dbReference>
<gene>
    <name evidence="9" type="primary">dapB</name>
    <name evidence="13" type="ORF">SAMN02745691_00523</name>
</gene>
<dbReference type="PROSITE" id="PS01298">
    <property type="entry name" value="DAPB"/>
    <property type="match status" value="1"/>
</dbReference>
<dbReference type="AlphaFoldDB" id="A0A1M6CBX0"/>
<comment type="caution">
    <text evidence="9">Lacks conserved residue(s) required for the propagation of feature annotation.</text>
</comment>
<feature type="active site" description="Proton donor/acceptor" evidence="9">
    <location>
        <position position="143"/>
    </location>
</feature>
<feature type="domain" description="Dihydrodipicolinate reductase C-terminal" evidence="12">
    <location>
        <begin position="115"/>
        <end position="249"/>
    </location>
</feature>
<evidence type="ECO:0000256" key="6">
    <source>
        <dbReference type="ARBA" id="ARBA00023002"/>
    </source>
</evidence>
<accession>A0A1M6CBX0</accession>
<feature type="binding site" evidence="9">
    <location>
        <position position="144"/>
    </location>
    <ligand>
        <name>(S)-2,3,4,5-tetrahydrodipicolinate</name>
        <dbReference type="ChEBI" id="CHEBI:16845"/>
    </ligand>
</feature>
<dbReference type="CDD" id="cd02274">
    <property type="entry name" value="DHDPR_N"/>
    <property type="match status" value="1"/>
</dbReference>
<comment type="caution">
    <text evidence="9">Was originally thought to be a dihydrodipicolinate reductase (DHDPR), catalyzing the conversion of dihydrodipicolinate to tetrahydrodipicolinate. However, it was shown in E.coli that the substrate of the enzymatic reaction is not dihydrodipicolinate (DHDP) but in fact (2S,4S)-4-hydroxy-2,3,4,5-tetrahydrodipicolinic acid (HTPA), the product released by the DapA-catalyzed reaction.</text>
</comment>
<evidence type="ECO:0000256" key="4">
    <source>
        <dbReference type="ARBA" id="ARBA00022857"/>
    </source>
</evidence>
<feature type="binding site" evidence="9">
    <location>
        <begin position="153"/>
        <end position="154"/>
    </location>
    <ligand>
        <name>(S)-2,3,4,5-tetrahydrodipicolinate</name>
        <dbReference type="ChEBI" id="CHEBI:16845"/>
    </ligand>
</feature>
<dbReference type="STRING" id="1122934.SAMN02745691_00523"/>
<evidence type="ECO:0000256" key="8">
    <source>
        <dbReference type="ARBA" id="ARBA00023154"/>
    </source>
</evidence>
<dbReference type="PANTHER" id="PTHR20836:SF7">
    <property type="entry name" value="4-HYDROXY-TETRAHYDRODIPICOLINATE REDUCTASE"/>
    <property type="match status" value="1"/>
</dbReference>
<evidence type="ECO:0000313" key="14">
    <source>
        <dbReference type="Proteomes" id="UP000184342"/>
    </source>
</evidence>
<evidence type="ECO:0000313" key="13">
    <source>
        <dbReference type="EMBL" id="SHI58311.1"/>
    </source>
</evidence>
<dbReference type="EC" id="1.17.1.8" evidence="9 10"/>
<feature type="active site" description="Proton donor" evidence="9">
    <location>
        <position position="147"/>
    </location>
</feature>
<feature type="binding site" evidence="9">
    <location>
        <begin position="109"/>
        <end position="112"/>
    </location>
    <ligand>
        <name>NAD(+)</name>
        <dbReference type="ChEBI" id="CHEBI:57540"/>
    </ligand>
</feature>
<organism evidence="13 14">
    <name type="scientific">Parasporobacterium paucivorans DSM 15970</name>
    <dbReference type="NCBI Taxonomy" id="1122934"/>
    <lineage>
        <taxon>Bacteria</taxon>
        <taxon>Bacillati</taxon>
        <taxon>Bacillota</taxon>
        <taxon>Clostridia</taxon>
        <taxon>Lachnospirales</taxon>
        <taxon>Lachnospiraceae</taxon>
        <taxon>Parasporobacterium</taxon>
    </lineage>
</organism>
<dbReference type="RefSeq" id="WP_073992811.1">
    <property type="nucleotide sequence ID" value="NZ_FQYT01000004.1"/>
</dbReference>
<evidence type="ECO:0000256" key="2">
    <source>
        <dbReference type="ARBA" id="ARBA00022490"/>
    </source>
</evidence>
<comment type="subcellular location">
    <subcellularLocation>
        <location evidence="9">Cytoplasm</location>
    </subcellularLocation>
</comment>
<keyword evidence="14" id="KW-1185">Reference proteome</keyword>